<sequence>MTTRDPIDDLLTAAGERWRAAQPPPPEPDTSRWVTPKRRNWLVPVGAAAATILAAGALVFATHRAPPEPTPGPAIVAADPAATLIVRDGDLVEASGRVEDAQMCAPAPVAGDSCPYGIDVPGVAPTDGATLHGRWHPGELSEIRQMPYSPSSAGSGGSVYDLPLTPPCAAPPGGWPADEEWGTPEVEDPLRDYLRAHADRFAEPFATHSGDARILVVRVVDGDVAEARAALAAVYTANLCVVAAPGSRTIAADEELRATVGQAVGALMDDRSLGIYSAAPEDGKMRVQMVQLTQPLYDRLVTIGLDRLILDPWIRPVAR</sequence>
<feature type="region of interest" description="Disordered" evidence="1">
    <location>
        <begin position="1"/>
        <end position="33"/>
    </location>
</feature>
<evidence type="ECO:0000313" key="3">
    <source>
        <dbReference type="EMBL" id="PWK40077.1"/>
    </source>
</evidence>
<keyword evidence="4" id="KW-1185">Reference proteome</keyword>
<dbReference type="OrthoDB" id="5178481at2"/>
<feature type="transmembrane region" description="Helical" evidence="2">
    <location>
        <begin position="41"/>
        <end position="61"/>
    </location>
</feature>
<organism evidence="3 4">
    <name type="scientific">Actinoplanes xinjiangensis</name>
    <dbReference type="NCBI Taxonomy" id="512350"/>
    <lineage>
        <taxon>Bacteria</taxon>
        <taxon>Bacillati</taxon>
        <taxon>Actinomycetota</taxon>
        <taxon>Actinomycetes</taxon>
        <taxon>Micromonosporales</taxon>
        <taxon>Micromonosporaceae</taxon>
        <taxon>Actinoplanes</taxon>
    </lineage>
</organism>
<proteinExistence type="predicted"/>
<dbReference type="EMBL" id="QGGR01000020">
    <property type="protein sequence ID" value="PWK40077.1"/>
    <property type="molecule type" value="Genomic_DNA"/>
</dbReference>
<evidence type="ECO:0000256" key="1">
    <source>
        <dbReference type="SAM" id="MobiDB-lite"/>
    </source>
</evidence>
<dbReference type="RefSeq" id="WP_109599998.1">
    <property type="nucleotide sequence ID" value="NZ_BONA01000073.1"/>
</dbReference>
<evidence type="ECO:0000256" key="2">
    <source>
        <dbReference type="SAM" id="Phobius"/>
    </source>
</evidence>
<gene>
    <name evidence="3" type="ORF">BC793_12016</name>
</gene>
<accession>A0A316F5U2</accession>
<dbReference type="AlphaFoldDB" id="A0A316F5U2"/>
<protein>
    <submittedName>
        <fullName evidence="3">Uncharacterized protein</fullName>
    </submittedName>
</protein>
<evidence type="ECO:0000313" key="4">
    <source>
        <dbReference type="Proteomes" id="UP000245697"/>
    </source>
</evidence>
<comment type="caution">
    <text evidence="3">The sequence shown here is derived from an EMBL/GenBank/DDBJ whole genome shotgun (WGS) entry which is preliminary data.</text>
</comment>
<keyword evidence="2" id="KW-0812">Transmembrane</keyword>
<name>A0A316F5U2_9ACTN</name>
<keyword evidence="2" id="KW-1133">Transmembrane helix</keyword>
<dbReference type="Proteomes" id="UP000245697">
    <property type="component" value="Unassembled WGS sequence"/>
</dbReference>
<keyword evidence="2" id="KW-0472">Membrane</keyword>
<reference evidence="3 4" key="1">
    <citation type="submission" date="2018-05" db="EMBL/GenBank/DDBJ databases">
        <title>Genomic Encyclopedia of Archaeal and Bacterial Type Strains, Phase II (KMG-II): from individual species to whole genera.</title>
        <authorList>
            <person name="Goeker M."/>
        </authorList>
    </citation>
    <scope>NUCLEOTIDE SEQUENCE [LARGE SCALE GENOMIC DNA]</scope>
    <source>
        <strain evidence="3 4">DSM 45184</strain>
    </source>
</reference>